<feature type="transmembrane region" description="Helical" evidence="1">
    <location>
        <begin position="70"/>
        <end position="89"/>
    </location>
</feature>
<dbReference type="STRING" id="1075417.SAMN05421823_108201"/>
<sequence length="192" mass="22330">MNEQELQALWQGQAEMDVQLDPPQLVRALRREYDGLAQRIRQRDRLEYGADALVILAFGLIGYFTDSRLTQVGCGVIVVAGCYIAYRLWHVKRYRPSPAETSSLKQQLEATRAYVAQEKRLLERVAYWYLGPLYAGLVLVSLGGDPWWTGLFPIAFSTVLYYYIWKLNQQAARRKFDPLLHRFDVLLQELER</sequence>
<dbReference type="OrthoDB" id="1441218at2"/>
<organism evidence="2 3">
    <name type="scientific">Catalinimonas alkaloidigena</name>
    <dbReference type="NCBI Taxonomy" id="1075417"/>
    <lineage>
        <taxon>Bacteria</taxon>
        <taxon>Pseudomonadati</taxon>
        <taxon>Bacteroidota</taxon>
        <taxon>Cytophagia</taxon>
        <taxon>Cytophagales</taxon>
        <taxon>Catalimonadaceae</taxon>
        <taxon>Catalinimonas</taxon>
    </lineage>
</organism>
<feature type="transmembrane region" description="Helical" evidence="1">
    <location>
        <begin position="46"/>
        <end position="64"/>
    </location>
</feature>
<evidence type="ECO:0000313" key="3">
    <source>
        <dbReference type="Proteomes" id="UP000198510"/>
    </source>
</evidence>
<dbReference type="AlphaFoldDB" id="A0A1G9N898"/>
<protein>
    <submittedName>
        <fullName evidence="2">Uncharacterized protein</fullName>
    </submittedName>
</protein>
<gene>
    <name evidence="2" type="ORF">SAMN05421823_108201</name>
</gene>
<dbReference type="Proteomes" id="UP000198510">
    <property type="component" value="Unassembled WGS sequence"/>
</dbReference>
<evidence type="ECO:0000256" key="1">
    <source>
        <dbReference type="SAM" id="Phobius"/>
    </source>
</evidence>
<proteinExistence type="predicted"/>
<name>A0A1G9N898_9BACT</name>
<keyword evidence="1" id="KW-1133">Transmembrane helix</keyword>
<dbReference type="EMBL" id="FNFO01000008">
    <property type="protein sequence ID" value="SDL82317.1"/>
    <property type="molecule type" value="Genomic_DNA"/>
</dbReference>
<feature type="transmembrane region" description="Helical" evidence="1">
    <location>
        <begin position="148"/>
        <end position="165"/>
    </location>
</feature>
<feature type="transmembrane region" description="Helical" evidence="1">
    <location>
        <begin position="125"/>
        <end position="142"/>
    </location>
</feature>
<accession>A0A1G9N898</accession>
<keyword evidence="1" id="KW-0472">Membrane</keyword>
<dbReference type="RefSeq" id="WP_089685170.1">
    <property type="nucleotide sequence ID" value="NZ_FNFO01000008.1"/>
</dbReference>
<keyword evidence="3" id="KW-1185">Reference proteome</keyword>
<reference evidence="2 3" key="1">
    <citation type="submission" date="2016-10" db="EMBL/GenBank/DDBJ databases">
        <authorList>
            <person name="de Groot N.N."/>
        </authorList>
    </citation>
    <scope>NUCLEOTIDE SEQUENCE [LARGE SCALE GENOMIC DNA]</scope>
    <source>
        <strain evidence="2 3">DSM 25186</strain>
    </source>
</reference>
<keyword evidence="1" id="KW-0812">Transmembrane</keyword>
<evidence type="ECO:0000313" key="2">
    <source>
        <dbReference type="EMBL" id="SDL82317.1"/>
    </source>
</evidence>